<evidence type="ECO:0000256" key="4">
    <source>
        <dbReference type="RuleBase" id="RU000363"/>
    </source>
</evidence>
<comment type="similarity">
    <text evidence="1 4">Belongs to the short-chain dehydrogenases/reductases (SDR) family.</text>
</comment>
<dbReference type="PANTHER" id="PTHR43618">
    <property type="entry name" value="7-ALPHA-HYDROXYSTEROID DEHYDROGENASE"/>
    <property type="match status" value="1"/>
</dbReference>
<dbReference type="InterPro" id="IPR052178">
    <property type="entry name" value="Sec_Metab_Biosynth_SDR"/>
</dbReference>
<accession>A0ABR1PD15</accession>
<keyword evidence="5" id="KW-0812">Transmembrane</keyword>
<dbReference type="SUPFAM" id="SSF51735">
    <property type="entry name" value="NAD(P)-binding Rossmann-fold domains"/>
    <property type="match status" value="1"/>
</dbReference>
<keyword evidence="5" id="KW-1133">Transmembrane helix</keyword>
<keyword evidence="3" id="KW-0560">Oxidoreductase</keyword>
<evidence type="ECO:0000256" key="2">
    <source>
        <dbReference type="ARBA" id="ARBA00022857"/>
    </source>
</evidence>
<feature type="transmembrane region" description="Helical" evidence="5">
    <location>
        <begin position="6"/>
        <end position="30"/>
    </location>
</feature>
<evidence type="ECO:0000256" key="1">
    <source>
        <dbReference type="ARBA" id="ARBA00006484"/>
    </source>
</evidence>
<organism evidence="6 7">
    <name type="scientific">Diaporthe eres</name>
    <name type="common">Phomopsis oblonga</name>
    <dbReference type="NCBI Taxonomy" id="83184"/>
    <lineage>
        <taxon>Eukaryota</taxon>
        <taxon>Fungi</taxon>
        <taxon>Dikarya</taxon>
        <taxon>Ascomycota</taxon>
        <taxon>Pezizomycotina</taxon>
        <taxon>Sordariomycetes</taxon>
        <taxon>Sordariomycetidae</taxon>
        <taxon>Diaporthales</taxon>
        <taxon>Diaporthaceae</taxon>
        <taxon>Diaporthe</taxon>
        <taxon>Diaporthe eres species complex</taxon>
    </lineage>
</organism>
<keyword evidence="2" id="KW-0521">NADP</keyword>
<dbReference type="EMBL" id="JAKNSF020000018">
    <property type="protein sequence ID" value="KAK7733265.1"/>
    <property type="molecule type" value="Genomic_DNA"/>
</dbReference>
<dbReference type="PRINTS" id="PR00081">
    <property type="entry name" value="GDHRDH"/>
</dbReference>
<keyword evidence="5" id="KW-0472">Membrane</keyword>
<comment type="caution">
    <text evidence="6">The sequence shown here is derived from an EMBL/GenBank/DDBJ whole genome shotgun (WGS) entry which is preliminary data.</text>
</comment>
<dbReference type="PRINTS" id="PR00080">
    <property type="entry name" value="SDRFAMILY"/>
</dbReference>
<keyword evidence="7" id="KW-1185">Reference proteome</keyword>
<evidence type="ECO:0000313" key="7">
    <source>
        <dbReference type="Proteomes" id="UP001430848"/>
    </source>
</evidence>
<gene>
    <name evidence="6" type="ORF">SLS63_004794</name>
</gene>
<dbReference type="InterPro" id="IPR002347">
    <property type="entry name" value="SDR_fam"/>
</dbReference>
<sequence length="312" mass="33360">MSSLDASALFSVNGLVAVVTGGGTGIGLMIARALEHNGAKVYILGRREEVLKTAARQNAIHGNIIPVVADVTDKASLDAAVDKISEETGYINLLVNNAGTLGRVHNAISRPPPHKSLPSQFSRQTDDDLTNVQGIRDFLWKDEFSDWDNMLRTNVSGVWFPSIAFLGLLDKGNSKENVVQKSQIVTVGSVGAFIRILGTSFSYNPSKAAANHLAKMMATNFVQWGIRSSGQNVIAPGYYPSEMSVGKGKLDENNRNHINIEIPPEEVPLGKVGDEEDMAAAILFLAGKGGKYLNGNVVITDGGRLGISPAVY</sequence>
<protein>
    <submittedName>
        <fullName evidence="6">Secondary metabolism biosynthetic enzyme</fullName>
    </submittedName>
</protein>
<dbReference type="Pfam" id="PF00106">
    <property type="entry name" value="adh_short"/>
    <property type="match status" value="1"/>
</dbReference>
<evidence type="ECO:0000256" key="3">
    <source>
        <dbReference type="ARBA" id="ARBA00023002"/>
    </source>
</evidence>
<dbReference type="Proteomes" id="UP001430848">
    <property type="component" value="Unassembled WGS sequence"/>
</dbReference>
<dbReference type="Pfam" id="PF13561">
    <property type="entry name" value="adh_short_C2"/>
    <property type="match status" value="1"/>
</dbReference>
<dbReference type="Gene3D" id="3.40.50.720">
    <property type="entry name" value="NAD(P)-binding Rossmann-like Domain"/>
    <property type="match status" value="1"/>
</dbReference>
<name>A0ABR1PD15_DIAER</name>
<proteinExistence type="inferred from homology"/>
<dbReference type="PANTHER" id="PTHR43618:SF18">
    <property type="entry name" value="SHORT CHAIN DEHYDROGENASE_REDUCTASE FAMILY (AFU_ORTHOLOGUE AFUA_5G12480)"/>
    <property type="match status" value="1"/>
</dbReference>
<evidence type="ECO:0000256" key="5">
    <source>
        <dbReference type="SAM" id="Phobius"/>
    </source>
</evidence>
<dbReference type="InterPro" id="IPR036291">
    <property type="entry name" value="NAD(P)-bd_dom_sf"/>
</dbReference>
<reference evidence="6 7" key="1">
    <citation type="submission" date="2024-02" db="EMBL/GenBank/DDBJ databases">
        <title>De novo assembly and annotation of 12 fungi associated with fruit tree decline syndrome in Ontario, Canada.</title>
        <authorList>
            <person name="Sulman M."/>
            <person name="Ellouze W."/>
            <person name="Ilyukhin E."/>
        </authorList>
    </citation>
    <scope>NUCLEOTIDE SEQUENCE [LARGE SCALE GENOMIC DNA]</scope>
    <source>
        <strain evidence="6 7">M169</strain>
    </source>
</reference>
<evidence type="ECO:0000313" key="6">
    <source>
        <dbReference type="EMBL" id="KAK7733265.1"/>
    </source>
</evidence>